<evidence type="ECO:0000256" key="2">
    <source>
        <dbReference type="SAM" id="MobiDB-lite"/>
    </source>
</evidence>
<dbReference type="Gene3D" id="1.10.287.110">
    <property type="entry name" value="DnaJ domain"/>
    <property type="match status" value="1"/>
</dbReference>
<feature type="compositionally biased region" description="Polar residues" evidence="2">
    <location>
        <begin position="79"/>
        <end position="99"/>
    </location>
</feature>
<feature type="region of interest" description="Disordered" evidence="2">
    <location>
        <begin position="119"/>
        <end position="148"/>
    </location>
</feature>
<reference evidence="4 5" key="1">
    <citation type="journal article" date="2022" name="Nat. Plants">
        <title>Genomes of leafy and leafless Platanthera orchids illuminate the evolution of mycoheterotrophy.</title>
        <authorList>
            <person name="Li M.H."/>
            <person name="Liu K.W."/>
            <person name="Li Z."/>
            <person name="Lu H.C."/>
            <person name="Ye Q.L."/>
            <person name="Zhang D."/>
            <person name="Wang J.Y."/>
            <person name="Li Y.F."/>
            <person name="Zhong Z.M."/>
            <person name="Liu X."/>
            <person name="Yu X."/>
            <person name="Liu D.K."/>
            <person name="Tu X.D."/>
            <person name="Liu B."/>
            <person name="Hao Y."/>
            <person name="Liao X.Y."/>
            <person name="Jiang Y.T."/>
            <person name="Sun W.H."/>
            <person name="Chen J."/>
            <person name="Chen Y.Q."/>
            <person name="Ai Y."/>
            <person name="Zhai J.W."/>
            <person name="Wu S.S."/>
            <person name="Zhou Z."/>
            <person name="Hsiao Y.Y."/>
            <person name="Wu W.L."/>
            <person name="Chen Y.Y."/>
            <person name="Lin Y.F."/>
            <person name="Hsu J.L."/>
            <person name="Li C.Y."/>
            <person name="Wang Z.W."/>
            <person name="Zhao X."/>
            <person name="Zhong W.Y."/>
            <person name="Ma X.K."/>
            <person name="Ma L."/>
            <person name="Huang J."/>
            <person name="Chen G.Z."/>
            <person name="Huang M.Z."/>
            <person name="Huang L."/>
            <person name="Peng D.H."/>
            <person name="Luo Y.B."/>
            <person name="Zou S.Q."/>
            <person name="Chen S.P."/>
            <person name="Lan S."/>
            <person name="Tsai W.C."/>
            <person name="Van de Peer Y."/>
            <person name="Liu Z.J."/>
        </authorList>
    </citation>
    <scope>NUCLEOTIDE SEQUENCE [LARGE SCALE GENOMIC DNA]</scope>
    <source>
        <strain evidence="4">Lor287</strain>
    </source>
</reference>
<dbReference type="FunFam" id="2.60.260.20:FF:000002">
    <property type="entry name" value="Dnaj homolog subfamily b member"/>
    <property type="match status" value="1"/>
</dbReference>
<dbReference type="Proteomes" id="UP001418222">
    <property type="component" value="Unassembled WGS sequence"/>
</dbReference>
<evidence type="ECO:0000313" key="4">
    <source>
        <dbReference type="EMBL" id="KAK8934774.1"/>
    </source>
</evidence>
<dbReference type="InterPro" id="IPR051339">
    <property type="entry name" value="DnaJ_subfamily_B"/>
</dbReference>
<dbReference type="GO" id="GO:0051087">
    <property type="term" value="F:protein-folding chaperone binding"/>
    <property type="evidence" value="ECO:0007669"/>
    <property type="project" value="TreeGrafter"/>
</dbReference>
<evidence type="ECO:0000256" key="1">
    <source>
        <dbReference type="ARBA" id="ARBA00023186"/>
    </source>
</evidence>
<sequence>MGVDYYNILKVNRNATGDDLRKAYRRLAMLWHPDKHRGDKQIAEAKFKEISEAYDVLSNRQRREIYDEYGEEGLKGMPVSSSRRTTPCSTASKVPTNFQFNPRNAEDIFAEAFQNDFDSEYMPRSNPTREQTDSSQGSHNHPQKAPTIERKLACTLEELYKGTTRKLKISRNVRNSNGQYVPQSEILVIDIKPGWKKGTKITFPRMGNEEANVIPADIVFVLDEKPHDVYSRSSNDLIVRRKISLGEALGGTTVRLQTLDGRDLAIPLTCVVSPGHELLIAKEGMPIAREPGSKGDLKIKFDVIFPSSLTEEQRASIRNVLCC</sequence>
<dbReference type="Gene3D" id="2.60.260.20">
    <property type="entry name" value="Urease metallochaperone UreE, N-terminal domain"/>
    <property type="match status" value="2"/>
</dbReference>
<dbReference type="InterPro" id="IPR036869">
    <property type="entry name" value="J_dom_sf"/>
</dbReference>
<dbReference type="InterPro" id="IPR002939">
    <property type="entry name" value="DnaJ_C"/>
</dbReference>
<feature type="domain" description="J" evidence="3">
    <location>
        <begin position="4"/>
        <end position="70"/>
    </location>
</feature>
<dbReference type="SUPFAM" id="SSF46565">
    <property type="entry name" value="Chaperone J-domain"/>
    <property type="match status" value="1"/>
</dbReference>
<feature type="region of interest" description="Disordered" evidence="2">
    <location>
        <begin position="75"/>
        <end position="99"/>
    </location>
</feature>
<dbReference type="GO" id="GO:0005783">
    <property type="term" value="C:endoplasmic reticulum"/>
    <property type="evidence" value="ECO:0007669"/>
    <property type="project" value="UniProtKB-ARBA"/>
</dbReference>
<protein>
    <recommendedName>
        <fullName evidence="3">J domain-containing protein</fullName>
    </recommendedName>
</protein>
<dbReference type="PANTHER" id="PTHR24078">
    <property type="entry name" value="DNAJ HOMOLOG SUBFAMILY C MEMBER"/>
    <property type="match status" value="1"/>
</dbReference>
<dbReference type="PANTHER" id="PTHR24078:SF553">
    <property type="entry name" value="DNAJ HOMOLOG SUBFAMILY B MEMBER 5"/>
    <property type="match status" value="1"/>
</dbReference>
<dbReference type="PROSITE" id="PS00636">
    <property type="entry name" value="DNAJ_1"/>
    <property type="match status" value="1"/>
</dbReference>
<dbReference type="SMART" id="SM00271">
    <property type="entry name" value="DnaJ"/>
    <property type="match status" value="1"/>
</dbReference>
<dbReference type="InterPro" id="IPR018253">
    <property type="entry name" value="DnaJ_domain_CS"/>
</dbReference>
<dbReference type="Pfam" id="PF00226">
    <property type="entry name" value="DnaJ"/>
    <property type="match status" value="1"/>
</dbReference>
<dbReference type="PRINTS" id="PR00625">
    <property type="entry name" value="JDOMAIN"/>
</dbReference>
<dbReference type="GO" id="GO:0005829">
    <property type="term" value="C:cytosol"/>
    <property type="evidence" value="ECO:0007669"/>
    <property type="project" value="TreeGrafter"/>
</dbReference>
<dbReference type="InterPro" id="IPR008971">
    <property type="entry name" value="HSP40/DnaJ_pept-bd"/>
</dbReference>
<dbReference type="GO" id="GO:0006457">
    <property type="term" value="P:protein folding"/>
    <property type="evidence" value="ECO:0007669"/>
    <property type="project" value="InterPro"/>
</dbReference>
<dbReference type="PROSITE" id="PS50076">
    <property type="entry name" value="DNAJ_2"/>
    <property type="match status" value="1"/>
</dbReference>
<keyword evidence="1" id="KW-0143">Chaperone</keyword>
<dbReference type="SUPFAM" id="SSF49493">
    <property type="entry name" value="HSP40/DnaJ peptide-binding domain"/>
    <property type="match status" value="2"/>
</dbReference>
<keyword evidence="5" id="KW-1185">Reference proteome</keyword>
<organism evidence="4 5">
    <name type="scientific">Platanthera zijinensis</name>
    <dbReference type="NCBI Taxonomy" id="2320716"/>
    <lineage>
        <taxon>Eukaryota</taxon>
        <taxon>Viridiplantae</taxon>
        <taxon>Streptophyta</taxon>
        <taxon>Embryophyta</taxon>
        <taxon>Tracheophyta</taxon>
        <taxon>Spermatophyta</taxon>
        <taxon>Magnoliopsida</taxon>
        <taxon>Liliopsida</taxon>
        <taxon>Asparagales</taxon>
        <taxon>Orchidaceae</taxon>
        <taxon>Orchidoideae</taxon>
        <taxon>Orchideae</taxon>
        <taxon>Orchidinae</taxon>
        <taxon>Platanthera</taxon>
    </lineage>
</organism>
<evidence type="ECO:0000259" key="3">
    <source>
        <dbReference type="PROSITE" id="PS50076"/>
    </source>
</evidence>
<dbReference type="InterPro" id="IPR001623">
    <property type="entry name" value="DnaJ_domain"/>
</dbReference>
<feature type="compositionally biased region" description="Polar residues" evidence="2">
    <location>
        <begin position="125"/>
        <end position="140"/>
    </location>
</feature>
<dbReference type="CDD" id="cd10747">
    <property type="entry name" value="DnaJ_C"/>
    <property type="match status" value="1"/>
</dbReference>
<dbReference type="Pfam" id="PF01556">
    <property type="entry name" value="DnaJ_C"/>
    <property type="match status" value="1"/>
</dbReference>
<accession>A0AAP0G2T4</accession>
<proteinExistence type="predicted"/>
<name>A0AAP0G2T4_9ASPA</name>
<dbReference type="CDD" id="cd06257">
    <property type="entry name" value="DnaJ"/>
    <property type="match status" value="1"/>
</dbReference>
<gene>
    <name evidence="4" type="ORF">KSP39_PZI014757</name>
</gene>
<dbReference type="AlphaFoldDB" id="A0AAP0G2T4"/>
<dbReference type="EMBL" id="JBBWWQ010000012">
    <property type="protein sequence ID" value="KAK8934774.1"/>
    <property type="molecule type" value="Genomic_DNA"/>
</dbReference>
<comment type="caution">
    <text evidence="4">The sequence shown here is derived from an EMBL/GenBank/DDBJ whole genome shotgun (WGS) entry which is preliminary data.</text>
</comment>
<dbReference type="GO" id="GO:0051082">
    <property type="term" value="F:unfolded protein binding"/>
    <property type="evidence" value="ECO:0007669"/>
    <property type="project" value="InterPro"/>
</dbReference>
<dbReference type="FunFam" id="2.60.260.20:FF:000030">
    <property type="entry name" value="DNAJ heat shock family protein"/>
    <property type="match status" value="1"/>
</dbReference>
<evidence type="ECO:0000313" key="5">
    <source>
        <dbReference type="Proteomes" id="UP001418222"/>
    </source>
</evidence>